<dbReference type="Proteomes" id="UP000503278">
    <property type="component" value="Chromosome"/>
</dbReference>
<dbReference type="SUPFAM" id="SSF82771">
    <property type="entry name" value="GIY-YIG endonuclease"/>
    <property type="match status" value="1"/>
</dbReference>
<evidence type="ECO:0000313" key="2">
    <source>
        <dbReference type="EMBL" id="QJD95215.1"/>
    </source>
</evidence>
<gene>
    <name evidence="2" type="ORF">HH214_04640</name>
</gene>
<dbReference type="PROSITE" id="PS50164">
    <property type="entry name" value="GIY_YIG"/>
    <property type="match status" value="1"/>
</dbReference>
<dbReference type="InterPro" id="IPR000305">
    <property type="entry name" value="GIY-YIG_endonuc"/>
</dbReference>
<dbReference type="InterPro" id="IPR035901">
    <property type="entry name" value="GIY-YIG_endonuc_sf"/>
</dbReference>
<dbReference type="RefSeq" id="WP_169606232.1">
    <property type="nucleotide sequence ID" value="NZ_CP051682.1"/>
</dbReference>
<dbReference type="AlphaFoldDB" id="A0A7L5DVT7"/>
<reference evidence="2 3" key="1">
    <citation type="submission" date="2020-04" db="EMBL/GenBank/DDBJ databases">
        <title>Genome sequencing of novel species.</title>
        <authorList>
            <person name="Heo J."/>
            <person name="Kim S.-J."/>
            <person name="Kim J.-S."/>
            <person name="Hong S.-B."/>
            <person name="Kwon S.-W."/>
        </authorList>
    </citation>
    <scope>NUCLEOTIDE SEQUENCE [LARGE SCALE GENOMIC DNA]</scope>
    <source>
        <strain evidence="2 3">F39-2</strain>
    </source>
</reference>
<name>A0A7L5DVT7_9SPHI</name>
<proteinExistence type="predicted"/>
<evidence type="ECO:0000259" key="1">
    <source>
        <dbReference type="PROSITE" id="PS50164"/>
    </source>
</evidence>
<dbReference type="Pfam" id="PF22945">
    <property type="entry name" value="LEM-3_GIY-YIG"/>
    <property type="match status" value="1"/>
</dbReference>
<dbReference type="EMBL" id="CP051682">
    <property type="protein sequence ID" value="QJD95215.1"/>
    <property type="molecule type" value="Genomic_DNA"/>
</dbReference>
<feature type="domain" description="GIY-YIG" evidence="1">
    <location>
        <begin position="13"/>
        <end position="100"/>
    </location>
</feature>
<protein>
    <recommendedName>
        <fullName evidence="1">GIY-YIG domain-containing protein</fullName>
    </recommendedName>
</protein>
<accession>A0A7L5DVT7</accession>
<sequence length="232" mass="27136">MHKEFSQAVAEKIGYYVYLLKDPRNNTIFYIGKGKGNRVFNHINCEIEDATNNDKLTLIKDIGNDNVERYILRHNLTEEQAFEIESACIDLLGLENLSNKVLGHDAWERGLKSIDEMVQHYDAKPITIDEPAIIIKINRLYVRNMSEIDLYYATRHKWKVGLNRKKVKYAIAAYKGLVREVYTIEGWTKCDDGRFEFFDQVAPIDIRMKYNNKSLENYIKKGAQNPFQYVNI</sequence>
<keyword evidence="3" id="KW-1185">Reference proteome</keyword>
<dbReference type="CDD" id="cd10440">
    <property type="entry name" value="GIY-YIG_COG3680"/>
    <property type="match status" value="1"/>
</dbReference>
<evidence type="ECO:0000313" key="3">
    <source>
        <dbReference type="Proteomes" id="UP000503278"/>
    </source>
</evidence>
<organism evidence="2 3">
    <name type="scientific">Mucilaginibacter robiniae</name>
    <dbReference type="NCBI Taxonomy" id="2728022"/>
    <lineage>
        <taxon>Bacteria</taxon>
        <taxon>Pseudomonadati</taxon>
        <taxon>Bacteroidota</taxon>
        <taxon>Sphingobacteriia</taxon>
        <taxon>Sphingobacteriales</taxon>
        <taxon>Sphingobacteriaceae</taxon>
        <taxon>Mucilaginibacter</taxon>
    </lineage>
</organism>
<dbReference type="KEGG" id="mrob:HH214_04640"/>